<feature type="domain" description="PA" evidence="12">
    <location>
        <begin position="441"/>
        <end position="535"/>
    </location>
</feature>
<protein>
    <submittedName>
        <fullName evidence="14">Peptidase M36</fullName>
    </submittedName>
</protein>
<evidence type="ECO:0000256" key="2">
    <source>
        <dbReference type="ARBA" id="ARBA00004613"/>
    </source>
</evidence>
<keyword evidence="7" id="KW-0732">Signal</keyword>
<dbReference type="InterPro" id="IPR003137">
    <property type="entry name" value="PA_domain"/>
</dbReference>
<evidence type="ECO:0000256" key="7">
    <source>
        <dbReference type="ARBA" id="ARBA00022729"/>
    </source>
</evidence>
<keyword evidence="4" id="KW-0964">Secreted</keyword>
<dbReference type="Gene3D" id="1.10.390.10">
    <property type="entry name" value="Neutral Protease Domain 2"/>
    <property type="match status" value="1"/>
</dbReference>
<keyword evidence="9" id="KW-0862">Zinc</keyword>
<evidence type="ECO:0000256" key="9">
    <source>
        <dbReference type="ARBA" id="ARBA00022833"/>
    </source>
</evidence>
<dbReference type="PANTHER" id="PTHR33478:SF1">
    <property type="entry name" value="EXTRACELLULAR METALLOPROTEINASE MEP"/>
    <property type="match status" value="1"/>
</dbReference>
<sequence length="863" mass="91897">MILLISSIGFSQDYTSLIQNYLNANRSENGLQPADISDIVINSQSYSKSMKVENLYVDQRLQGIPVLGTTSPVAIKNGTVVYAAFDFKSNLTQLINTTTPSITPQAAIVNAASRLNIGNPQGLERVKVEGNAFVFNKAGISINNIPVALVFESTENGLRLAWDLSIYQTDGSHYYSVRVDAVTGALLSQNDWVVNCNFGSGDHDHSSHASNTSSVLEKRTLSKNLEVLALGGDAYRVFPLPIESPNHGNDELVINPANTVASPFGWHDTDGVAGAEFTITRGNNVLARDDINADNAGGESPDGGSTLTFDFPYQFDTNPVNMLDAATTNLFYWNNIMHDVWYQYGFDEESGNFQANNYGNGGTENDFVDAQAQDGGGTNNANFSTPPDGNNPRMQMFLWNASGPAGEPLTINTSGPLMGGYNGVPAGFGSPLPEDMALVGDLALAIDNNAGASDDENDACDVITNGAALTGNIAVIRRGECQFGFKVLAAETEGAIAVIVVNNVAEASFAMAPGDVGDQVTIPSIMVNNIDGEAIIAALQNGDPLNGSLINDGPYMLDGDLDNGIIAHEYGHGISNRLTGGRFNSNCLSSDEQMGEGWSDYFGLMLTMQDTDTRNDINGIGTYATGQPTDGGGIREAPYSTDFAINDFTFDDIDGNVSVPHGVGFVWATMLWEMTWDLVDLYGFDSDIYNGTGGNNIAMQLVIDGLKLQGCNPGFIAGRDAILEADMLANNGENQCLIWAAFARRGLGLSADGGSAFNLGDQTEGYDVPTSANCLLASGENSTIDSNFVIFPNPSNGIVNIRAIQQSGDAQITIYDVNGRVVISQEATLQNTVSINAQSLITGIYIITIEGDNYTHTAKLIIE</sequence>
<keyword evidence="15" id="KW-1185">Reference proteome</keyword>
<dbReference type="CDD" id="cd09596">
    <property type="entry name" value="M36"/>
    <property type="match status" value="1"/>
</dbReference>
<keyword evidence="6" id="KW-0479">Metal-binding</keyword>
<evidence type="ECO:0000256" key="4">
    <source>
        <dbReference type="ARBA" id="ARBA00022525"/>
    </source>
</evidence>
<keyword evidence="11" id="KW-0865">Zymogen</keyword>
<dbReference type="PANTHER" id="PTHR33478">
    <property type="entry name" value="EXTRACELLULAR METALLOPROTEINASE MEP"/>
    <property type="match status" value="1"/>
</dbReference>
<comment type="similarity">
    <text evidence="3">Belongs to the peptidase M36 family.</text>
</comment>
<dbReference type="Gene3D" id="3.10.170.10">
    <property type="match status" value="1"/>
</dbReference>
<evidence type="ECO:0000256" key="6">
    <source>
        <dbReference type="ARBA" id="ARBA00022723"/>
    </source>
</evidence>
<evidence type="ECO:0000256" key="8">
    <source>
        <dbReference type="ARBA" id="ARBA00022801"/>
    </source>
</evidence>
<dbReference type="GO" id="GO:0008270">
    <property type="term" value="F:zinc ion binding"/>
    <property type="evidence" value="ECO:0007669"/>
    <property type="project" value="InterPro"/>
</dbReference>
<evidence type="ECO:0000259" key="13">
    <source>
        <dbReference type="Pfam" id="PF18962"/>
    </source>
</evidence>
<keyword evidence="5" id="KW-0645">Protease</keyword>
<dbReference type="SUPFAM" id="SSF52025">
    <property type="entry name" value="PA domain"/>
    <property type="match status" value="1"/>
</dbReference>
<dbReference type="GO" id="GO:0006508">
    <property type="term" value="P:proteolysis"/>
    <property type="evidence" value="ECO:0007669"/>
    <property type="project" value="UniProtKB-KW"/>
</dbReference>
<evidence type="ECO:0000259" key="12">
    <source>
        <dbReference type="Pfam" id="PF02225"/>
    </source>
</evidence>
<dbReference type="Pfam" id="PF18962">
    <property type="entry name" value="Por_Secre_tail"/>
    <property type="match status" value="1"/>
</dbReference>
<dbReference type="GO" id="GO:0005615">
    <property type="term" value="C:extracellular space"/>
    <property type="evidence" value="ECO:0007669"/>
    <property type="project" value="InterPro"/>
</dbReference>
<proteinExistence type="inferred from homology"/>
<evidence type="ECO:0000256" key="3">
    <source>
        <dbReference type="ARBA" id="ARBA00006006"/>
    </source>
</evidence>
<accession>A0A5J4IXS5</accession>
<dbReference type="NCBIfam" id="TIGR04183">
    <property type="entry name" value="Por_Secre_tail"/>
    <property type="match status" value="1"/>
</dbReference>
<dbReference type="GO" id="GO:0004222">
    <property type="term" value="F:metalloendopeptidase activity"/>
    <property type="evidence" value="ECO:0007669"/>
    <property type="project" value="InterPro"/>
</dbReference>
<dbReference type="InterPro" id="IPR050371">
    <property type="entry name" value="Fungal_virulence_M36"/>
</dbReference>
<evidence type="ECO:0000256" key="1">
    <source>
        <dbReference type="ARBA" id="ARBA00001947"/>
    </source>
</evidence>
<gene>
    <name evidence="14" type="ORF">ULMA_05060</name>
</gene>
<dbReference type="Pfam" id="PF02225">
    <property type="entry name" value="PA"/>
    <property type="match status" value="1"/>
</dbReference>
<reference evidence="14 15" key="1">
    <citation type="submission" date="2019-08" db="EMBL/GenBank/DDBJ databases">
        <title>Draft genome sequence of Ulvibacter marinus type strain NBRC 109484.</title>
        <authorList>
            <person name="Kawano K."/>
            <person name="Ushijima N."/>
            <person name="Kihara M."/>
            <person name="Itoh H."/>
        </authorList>
    </citation>
    <scope>NUCLEOTIDE SEQUENCE [LARGE SCALE GENOMIC DNA]</scope>
    <source>
        <strain evidence="14 15">NBRC 109484</strain>
    </source>
</reference>
<dbReference type="AlphaFoldDB" id="A0A5J4IXS5"/>
<dbReference type="InterPro" id="IPR046450">
    <property type="entry name" value="PA_dom_sf"/>
</dbReference>
<keyword evidence="8" id="KW-0378">Hydrolase</keyword>
<comment type="caution">
    <text evidence="14">The sequence shown here is derived from an EMBL/GenBank/DDBJ whole genome shotgun (WGS) entry which is preliminary data.</text>
</comment>
<feature type="domain" description="Secretion system C-terminal sorting" evidence="13">
    <location>
        <begin position="790"/>
        <end position="862"/>
    </location>
</feature>
<dbReference type="SUPFAM" id="SSF55486">
    <property type="entry name" value="Metalloproteases ('zincins'), catalytic domain"/>
    <property type="match status" value="1"/>
</dbReference>
<name>A0A5J4IXS5_9FLAO</name>
<keyword evidence="10" id="KW-0482">Metalloprotease</keyword>
<comment type="subcellular location">
    <subcellularLocation>
        <location evidence="2">Secreted</location>
    </subcellularLocation>
</comment>
<dbReference type="NCBIfam" id="NF038113">
    <property type="entry name" value="T9SSA_dep_M36"/>
    <property type="match status" value="1"/>
</dbReference>
<evidence type="ECO:0000256" key="10">
    <source>
        <dbReference type="ARBA" id="ARBA00023049"/>
    </source>
</evidence>
<evidence type="ECO:0000313" key="14">
    <source>
        <dbReference type="EMBL" id="GER58398.1"/>
    </source>
</evidence>
<evidence type="ECO:0000313" key="15">
    <source>
        <dbReference type="Proteomes" id="UP000326509"/>
    </source>
</evidence>
<dbReference type="Pfam" id="PF02128">
    <property type="entry name" value="Peptidase_M36"/>
    <property type="match status" value="1"/>
</dbReference>
<dbReference type="CDD" id="cd04818">
    <property type="entry name" value="PA_subtilisin_1"/>
    <property type="match status" value="1"/>
</dbReference>
<dbReference type="Gene3D" id="3.50.30.30">
    <property type="match status" value="1"/>
</dbReference>
<dbReference type="Proteomes" id="UP000326509">
    <property type="component" value="Unassembled WGS sequence"/>
</dbReference>
<organism evidence="14 15">
    <name type="scientific">Patiriisocius marinus</name>
    <dbReference type="NCBI Taxonomy" id="1397112"/>
    <lineage>
        <taxon>Bacteria</taxon>
        <taxon>Pseudomonadati</taxon>
        <taxon>Bacteroidota</taxon>
        <taxon>Flavobacteriia</taxon>
        <taxon>Flavobacteriales</taxon>
        <taxon>Flavobacteriaceae</taxon>
        <taxon>Patiriisocius</taxon>
    </lineage>
</organism>
<dbReference type="InterPro" id="IPR001842">
    <property type="entry name" value="Peptidase_M36"/>
</dbReference>
<dbReference type="InterPro" id="IPR026444">
    <property type="entry name" value="Secre_tail"/>
</dbReference>
<dbReference type="InterPro" id="IPR027268">
    <property type="entry name" value="Peptidase_M4/M1_CTD_sf"/>
</dbReference>
<comment type="cofactor">
    <cofactor evidence="1">
        <name>Zn(2+)</name>
        <dbReference type="ChEBI" id="CHEBI:29105"/>
    </cofactor>
</comment>
<dbReference type="EMBL" id="BKCG01000001">
    <property type="protein sequence ID" value="GER58398.1"/>
    <property type="molecule type" value="Genomic_DNA"/>
</dbReference>
<evidence type="ECO:0000256" key="11">
    <source>
        <dbReference type="ARBA" id="ARBA00023145"/>
    </source>
</evidence>
<evidence type="ECO:0000256" key="5">
    <source>
        <dbReference type="ARBA" id="ARBA00022670"/>
    </source>
</evidence>